<protein>
    <recommendedName>
        <fullName evidence="8">Ubiquitin-activating enzyme E1-like</fullName>
    </recommendedName>
</protein>
<evidence type="ECO:0000259" key="13">
    <source>
        <dbReference type="Pfam" id="PF00899"/>
    </source>
</evidence>
<evidence type="ECO:0000256" key="2">
    <source>
        <dbReference type="ARBA" id="ARBA00005673"/>
    </source>
</evidence>
<gene>
    <name evidence="16" type="ORF">BBA_08594</name>
</gene>
<dbReference type="Gene3D" id="3.10.290.20">
    <property type="entry name" value="Ubiquitin-like 2 activating enzyme e1b. Chain: B, domain 3"/>
    <property type="match status" value="1"/>
</dbReference>
<dbReference type="Pfam" id="PF10585">
    <property type="entry name" value="UBA_E1_SCCH"/>
    <property type="match status" value="1"/>
</dbReference>
<dbReference type="InterPro" id="IPR000594">
    <property type="entry name" value="ThiF_NAD_FAD-bd"/>
</dbReference>
<accession>J4VVM1</accession>
<evidence type="ECO:0000256" key="11">
    <source>
        <dbReference type="SAM" id="MobiDB-lite"/>
    </source>
</evidence>
<keyword evidence="17" id="KW-1185">Reference proteome</keyword>
<dbReference type="GO" id="GO:0016925">
    <property type="term" value="P:protein sumoylation"/>
    <property type="evidence" value="ECO:0007669"/>
    <property type="project" value="UniProtKB-UniPathway"/>
</dbReference>
<feature type="domain" description="THIF-type NAD/FAD binding fold" evidence="13">
    <location>
        <begin position="197"/>
        <end position="630"/>
    </location>
</feature>
<dbReference type="RefSeq" id="XP_008601913.1">
    <property type="nucleotide sequence ID" value="XM_008603691.1"/>
</dbReference>
<dbReference type="FunFam" id="3.40.50.720:FF:000618">
    <property type="entry name" value="SUMO-activating enzyme subunit 2"/>
    <property type="match status" value="1"/>
</dbReference>
<evidence type="ECO:0000256" key="8">
    <source>
        <dbReference type="ARBA" id="ARBA00073512"/>
    </source>
</evidence>
<keyword evidence="12" id="KW-0732">Signal</keyword>
<dbReference type="Proteomes" id="UP000002762">
    <property type="component" value="Unassembled WGS sequence"/>
</dbReference>
<dbReference type="Gene3D" id="3.50.50.80">
    <property type="entry name" value="Ubiquitin-activating enzyme E1, inactive adenylation domain, subdomain 1"/>
    <property type="match status" value="1"/>
</dbReference>
<dbReference type="GO" id="GO:0031510">
    <property type="term" value="C:SUMO activating enzyme complex"/>
    <property type="evidence" value="ECO:0007669"/>
    <property type="project" value="TreeGrafter"/>
</dbReference>
<dbReference type="PANTHER" id="PTHR10953">
    <property type="entry name" value="UBIQUITIN-ACTIVATING ENZYME E1"/>
    <property type="match status" value="1"/>
</dbReference>
<dbReference type="FunCoup" id="J4VVM1">
    <property type="interactions" value="1731"/>
</dbReference>
<dbReference type="Pfam" id="PF14732">
    <property type="entry name" value="UAE_UbL"/>
    <property type="match status" value="1"/>
</dbReference>
<dbReference type="OrthoDB" id="10255449at2759"/>
<feature type="compositionally biased region" description="Polar residues" evidence="11">
    <location>
        <begin position="752"/>
        <end position="761"/>
    </location>
</feature>
<evidence type="ECO:0000256" key="4">
    <source>
        <dbReference type="ARBA" id="ARBA00022741"/>
    </source>
</evidence>
<comment type="similarity">
    <text evidence="2">Belongs to the ubiquitin-activating E1 family.</text>
</comment>
<feature type="compositionally biased region" description="Basic and acidic residues" evidence="11">
    <location>
        <begin position="765"/>
        <end position="775"/>
    </location>
</feature>
<dbReference type="InterPro" id="IPR033127">
    <property type="entry name" value="UBQ-activ_enz_E1_Cys_AS"/>
</dbReference>
<dbReference type="FunFam" id="3.50.50.80:FF:000004">
    <property type="entry name" value="Ubiquitin-activating enzyme E1-like"/>
    <property type="match status" value="1"/>
</dbReference>
<feature type="compositionally biased region" description="Low complexity" evidence="11">
    <location>
        <begin position="107"/>
        <end position="125"/>
    </location>
</feature>
<feature type="compositionally biased region" description="Basic and acidic residues" evidence="11">
    <location>
        <begin position="154"/>
        <end position="164"/>
    </location>
</feature>
<dbReference type="CDD" id="cd01489">
    <property type="entry name" value="Uba2_SUMO"/>
    <property type="match status" value="1"/>
</dbReference>
<dbReference type="PANTHER" id="PTHR10953:SF5">
    <property type="entry name" value="SUMO-ACTIVATING ENZYME SUBUNIT 2"/>
    <property type="match status" value="1"/>
</dbReference>
<name>J4VVM1_BEAB2</name>
<dbReference type="GO" id="GO:0046872">
    <property type="term" value="F:metal ion binding"/>
    <property type="evidence" value="ECO:0007669"/>
    <property type="project" value="UniProtKB-KW"/>
</dbReference>
<evidence type="ECO:0000256" key="3">
    <source>
        <dbReference type="ARBA" id="ARBA00022723"/>
    </source>
</evidence>
<feature type="region of interest" description="Disordered" evidence="11">
    <location>
        <begin position="728"/>
        <end position="792"/>
    </location>
</feature>
<feature type="chain" id="PRO_5003781570" description="Ubiquitin-activating enzyme E1-like" evidence="12">
    <location>
        <begin position="22"/>
        <end position="810"/>
    </location>
</feature>
<dbReference type="Gene3D" id="1.10.10.520">
    <property type="entry name" value="Ubiquitin activating enzymes (Uba3). Chain: B, domain 2"/>
    <property type="match status" value="1"/>
</dbReference>
<dbReference type="UniPathway" id="UPA00886"/>
<keyword evidence="7" id="KW-0067">ATP-binding</keyword>
<evidence type="ECO:0000256" key="1">
    <source>
        <dbReference type="ARBA" id="ARBA00004718"/>
    </source>
</evidence>
<dbReference type="GO" id="GO:0005737">
    <property type="term" value="C:cytoplasm"/>
    <property type="evidence" value="ECO:0007669"/>
    <property type="project" value="TreeGrafter"/>
</dbReference>
<evidence type="ECO:0000259" key="14">
    <source>
        <dbReference type="Pfam" id="PF10585"/>
    </source>
</evidence>
<evidence type="ECO:0000313" key="16">
    <source>
        <dbReference type="EMBL" id="EJP62510.1"/>
    </source>
</evidence>
<feature type="domain" description="Ubiquitin-activating enzyme SCCH" evidence="14">
    <location>
        <begin position="501"/>
        <end position="567"/>
    </location>
</feature>
<dbReference type="HOGENOM" id="CLU_013325_7_3_1"/>
<feature type="active site" description="Glycyl thioester intermediate" evidence="9">
    <location>
        <position position="364"/>
    </location>
</feature>
<keyword evidence="10" id="KW-0175">Coiled coil</keyword>
<keyword evidence="4" id="KW-0547">Nucleotide-binding</keyword>
<feature type="compositionally biased region" description="Basic and acidic residues" evidence="11">
    <location>
        <begin position="728"/>
        <end position="749"/>
    </location>
</feature>
<evidence type="ECO:0000256" key="9">
    <source>
        <dbReference type="PROSITE-ProRule" id="PRU10132"/>
    </source>
</evidence>
<evidence type="ECO:0000313" key="17">
    <source>
        <dbReference type="Proteomes" id="UP000002762"/>
    </source>
</evidence>
<feature type="signal peptide" evidence="12">
    <location>
        <begin position="1"/>
        <end position="21"/>
    </location>
</feature>
<keyword evidence="6" id="KW-0862">Zinc</keyword>
<keyword evidence="3" id="KW-0479">Metal-binding</keyword>
<dbReference type="GO" id="GO:0005524">
    <property type="term" value="F:ATP binding"/>
    <property type="evidence" value="ECO:0007669"/>
    <property type="project" value="UniProtKB-KW"/>
</dbReference>
<dbReference type="GeneID" id="19891606"/>
<dbReference type="SUPFAM" id="SSF69572">
    <property type="entry name" value="Activating enzymes of the ubiquitin-like proteins"/>
    <property type="match status" value="1"/>
</dbReference>
<evidence type="ECO:0000256" key="7">
    <source>
        <dbReference type="ARBA" id="ARBA00022840"/>
    </source>
</evidence>
<evidence type="ECO:0000256" key="12">
    <source>
        <dbReference type="SAM" id="SignalP"/>
    </source>
</evidence>
<dbReference type="InterPro" id="IPR028077">
    <property type="entry name" value="UAE_UbL_dom"/>
</dbReference>
<feature type="coiled-coil region" evidence="10">
    <location>
        <begin position="401"/>
        <end position="431"/>
    </location>
</feature>
<dbReference type="InterPro" id="IPR035985">
    <property type="entry name" value="Ubiquitin-activating_enz"/>
</dbReference>
<organism evidence="16 17">
    <name type="scientific">Beauveria bassiana (strain ARSEF 2860)</name>
    <name type="common">White muscardine disease fungus</name>
    <name type="synonym">Tritirachium shiotae</name>
    <dbReference type="NCBI Taxonomy" id="655819"/>
    <lineage>
        <taxon>Eukaryota</taxon>
        <taxon>Fungi</taxon>
        <taxon>Dikarya</taxon>
        <taxon>Ascomycota</taxon>
        <taxon>Pezizomycotina</taxon>
        <taxon>Sordariomycetes</taxon>
        <taxon>Hypocreomycetidae</taxon>
        <taxon>Hypocreales</taxon>
        <taxon>Cordycipitaceae</taxon>
        <taxon>Beauveria</taxon>
    </lineage>
</organism>
<evidence type="ECO:0000256" key="6">
    <source>
        <dbReference type="ARBA" id="ARBA00022833"/>
    </source>
</evidence>
<feature type="domain" description="Ubiquitin/SUMO-activating enzyme ubiquitin-like" evidence="15">
    <location>
        <begin position="639"/>
        <end position="720"/>
    </location>
</feature>
<dbReference type="InterPro" id="IPR019572">
    <property type="entry name" value="UBA_E1_SCCH"/>
</dbReference>
<feature type="region of interest" description="Disordered" evidence="11">
    <location>
        <begin position="93"/>
        <end position="182"/>
    </location>
</feature>
<dbReference type="InterPro" id="IPR042449">
    <property type="entry name" value="Ub-E1_IAD_1"/>
</dbReference>
<dbReference type="STRING" id="655819.J4VVM1"/>
<proteinExistence type="inferred from homology"/>
<feature type="compositionally biased region" description="Low complexity" evidence="11">
    <location>
        <begin position="134"/>
        <end position="151"/>
    </location>
</feature>
<comment type="pathway">
    <text evidence="1">Protein modification; protein sumoylation.</text>
</comment>
<dbReference type="InterPro" id="IPR045886">
    <property type="entry name" value="ThiF/MoeB/HesA"/>
</dbReference>
<sequence>MHAVHSGTACALVVLLQPIWLHNQSPASGNRSSPSDWRSAQWSSYSIVHCFTANSPAPCIRTPLQHCSAAKHVDDCVTETGLILSLVPHRLNFSKTPNRHTSRSVMESVSSTEATAPAPTASASELQKTGQSHPAPVVEQQAQQPAPTAQQIDGEPKASGEDKQGPPTAQPRPNPAAQAAQTRPIAKLTRESYNQQSLGTSLNSKVKQSRVLMVGAGGIGCELLKNLVLMGFGEIHIVDLDTIDLSNLNRQFLFRQEHIKKSKALVAKEAAERFNPNVRIVAYHANIKDDQFTVAWFRGFTVVFNALDNLEARRHVNKMCLAANVPLIESGTTGFNGQTQVIKKGVTACYDCTPKETPKSFPVCTIRSTPSQPIHCIVWGKSYLLNEIFGASEDQAAFDHSEDAENANQIAAKEIEELKRESEALKKIRAAVGTPEFPKMLFDKVFNADIERLRSVEEMWKSRTPPVALDYAKVLSEAGDAIASTDALLADDQKIWSLEENLAVFNDSLERLSKRAIELNKAQGPSDLEPIIAFDKDDIDTLDFVTASANIRSTVFGIEKKSRFDVKQMAGNIIPAIATTNAIVAGLCVLESFKILKGEYDQAKEVFLTPFASARLLAPDRSRPPNPECPVCGVFNTSVIVDLSRATLGDVVEGYLKEDLGLGDREISVNNDVGILYDFDETDNLPRKLTELGIRNGSFLTIMDDSEEDTLVNIVLDIEEGALDATEKPYKGVPEGKSDIPRKSKKEALPETNGTSTTNGTVHVEGPKGVKRPNDDSEWQSSKKVKVAGAGQEDDVVLVDDAGGAIVIDD</sequence>
<dbReference type="EMBL" id="JH725185">
    <property type="protein sequence ID" value="EJP62510.1"/>
    <property type="molecule type" value="Genomic_DNA"/>
</dbReference>
<dbReference type="InParanoid" id="J4VVM1"/>
<reference evidence="16 17" key="1">
    <citation type="journal article" date="2012" name="Sci. Rep.">
        <title>Genomic perspectives on the evolution of fungal entomopathogenicity in Beauveria bassiana.</title>
        <authorList>
            <person name="Xiao G."/>
            <person name="Ying S.H."/>
            <person name="Zheng P."/>
            <person name="Wang Z.L."/>
            <person name="Zhang S."/>
            <person name="Xie X.Q."/>
            <person name="Shang Y."/>
            <person name="St Leger R.J."/>
            <person name="Zhao G.P."/>
            <person name="Wang C."/>
            <person name="Feng M.G."/>
        </authorList>
    </citation>
    <scope>NUCLEOTIDE SEQUENCE [LARGE SCALE GENOMIC DNA]</scope>
    <source>
        <strain evidence="16 17">ARSEF 2860</strain>
    </source>
</reference>
<dbReference type="Pfam" id="PF00899">
    <property type="entry name" value="ThiF"/>
    <property type="match status" value="1"/>
</dbReference>
<keyword evidence="5" id="KW-0833">Ubl conjugation pathway</keyword>
<evidence type="ECO:0000259" key="15">
    <source>
        <dbReference type="Pfam" id="PF14732"/>
    </source>
</evidence>
<dbReference type="GO" id="GO:0019948">
    <property type="term" value="F:SUMO activating enzyme activity"/>
    <property type="evidence" value="ECO:0007669"/>
    <property type="project" value="TreeGrafter"/>
</dbReference>
<evidence type="ECO:0000256" key="5">
    <source>
        <dbReference type="ARBA" id="ARBA00022786"/>
    </source>
</evidence>
<dbReference type="AlphaFoldDB" id="J4VVM1"/>
<evidence type="ECO:0000256" key="10">
    <source>
        <dbReference type="SAM" id="Coils"/>
    </source>
</evidence>
<dbReference type="InterPro" id="IPR023318">
    <property type="entry name" value="Ub_act_enz_dom_a_sf"/>
</dbReference>
<dbReference type="PROSITE" id="PS00865">
    <property type="entry name" value="UBIQUITIN_ACTIVAT_2"/>
    <property type="match status" value="1"/>
</dbReference>